<gene>
    <name evidence="1" type="ORF">PCOR1329_LOCUS39400</name>
</gene>
<name>A0ABN9TIB3_9DINO</name>
<evidence type="ECO:0000313" key="2">
    <source>
        <dbReference type="Proteomes" id="UP001189429"/>
    </source>
</evidence>
<reference evidence="1" key="1">
    <citation type="submission" date="2023-10" db="EMBL/GenBank/DDBJ databases">
        <authorList>
            <person name="Chen Y."/>
            <person name="Shah S."/>
            <person name="Dougan E. K."/>
            <person name="Thang M."/>
            <person name="Chan C."/>
        </authorList>
    </citation>
    <scope>NUCLEOTIDE SEQUENCE [LARGE SCALE GENOMIC DNA]</scope>
</reference>
<keyword evidence="2" id="KW-1185">Reference proteome</keyword>
<dbReference type="EMBL" id="CAUYUJ010014757">
    <property type="protein sequence ID" value="CAK0845679.1"/>
    <property type="molecule type" value="Genomic_DNA"/>
</dbReference>
<comment type="caution">
    <text evidence="1">The sequence shown here is derived from an EMBL/GenBank/DDBJ whole genome shotgun (WGS) entry which is preliminary data.</text>
</comment>
<proteinExistence type="predicted"/>
<accession>A0ABN9TIB3</accession>
<evidence type="ECO:0000313" key="1">
    <source>
        <dbReference type="EMBL" id="CAK0845679.1"/>
    </source>
</evidence>
<sequence>MHSLMARRKAFLSCVLWMKDLFKTYVNYVIDQAKDMDAQRPAQLIDLHDTVETHMKAANAKLGLLGRVRILTPFGFNEPFSDIRSRRGEDEFLKWFSASSYDAPKLVDALLRLRAFGNDVPVFRFDIDVLFNKCTMENMTMITAAVEQGIKDFKACASDPLVQSFMVSQQCRAVPAARSHDAQAWLEAYSARATPAMLATPGTINAAQWSDDGGWPSEPYVPSGDVLQQATNETVMMSFYGLQKVSGQAILQPTTPSSDDDAAERASADIWSQGNAYIGANPSRAVISGAGLAVGPSASVDILIPPRESEHRVDRRPRFRQGCAGTFRAPRGARGLLELARQG</sequence>
<protein>
    <submittedName>
        <fullName evidence="1">Uncharacterized protein</fullName>
    </submittedName>
</protein>
<organism evidence="1 2">
    <name type="scientific">Prorocentrum cordatum</name>
    <dbReference type="NCBI Taxonomy" id="2364126"/>
    <lineage>
        <taxon>Eukaryota</taxon>
        <taxon>Sar</taxon>
        <taxon>Alveolata</taxon>
        <taxon>Dinophyceae</taxon>
        <taxon>Prorocentrales</taxon>
        <taxon>Prorocentraceae</taxon>
        <taxon>Prorocentrum</taxon>
    </lineage>
</organism>
<dbReference type="Proteomes" id="UP001189429">
    <property type="component" value="Unassembled WGS sequence"/>
</dbReference>